<dbReference type="GO" id="GO:0005524">
    <property type="term" value="F:ATP binding"/>
    <property type="evidence" value="ECO:0007669"/>
    <property type="project" value="UniProtKB-KW"/>
</dbReference>
<feature type="binding site" evidence="12">
    <location>
        <begin position="38"/>
        <end position="40"/>
    </location>
    <ligand>
        <name>ATP</name>
        <dbReference type="ChEBI" id="CHEBI:30616"/>
    </ligand>
</feature>
<protein>
    <recommendedName>
        <fullName evidence="12">Ribose-phosphate pyrophosphokinase</fullName>
        <shortName evidence="12">RPPK</shortName>
        <ecNumber evidence="12">2.7.6.1</ecNumber>
    </recommendedName>
    <alternativeName>
        <fullName evidence="12">5-phospho-D-ribosyl alpha-1-diphosphate synthase</fullName>
    </alternativeName>
    <alternativeName>
        <fullName evidence="12">Phosphoribosyl diphosphate synthase</fullName>
    </alternativeName>
    <alternativeName>
        <fullName evidence="12">Phosphoribosyl pyrophosphate synthase</fullName>
        <shortName evidence="12">P-Rib-PP synthase</shortName>
        <shortName evidence="12">PRPP synthase</shortName>
        <shortName evidence="12">PRPPase</shortName>
    </alternativeName>
</protein>
<evidence type="ECO:0000256" key="11">
    <source>
        <dbReference type="ARBA" id="ARBA00061444"/>
    </source>
</evidence>
<dbReference type="InterPro" id="IPR005946">
    <property type="entry name" value="Rib-P_diPkinase"/>
</dbReference>
<comment type="catalytic activity">
    <reaction evidence="9 12">
        <text>D-ribose 5-phosphate + ATP = 5-phospho-alpha-D-ribose 1-diphosphate + AMP + H(+)</text>
        <dbReference type="Rhea" id="RHEA:15609"/>
        <dbReference type="ChEBI" id="CHEBI:15378"/>
        <dbReference type="ChEBI" id="CHEBI:30616"/>
        <dbReference type="ChEBI" id="CHEBI:58017"/>
        <dbReference type="ChEBI" id="CHEBI:78346"/>
        <dbReference type="ChEBI" id="CHEBI:456215"/>
        <dbReference type="EC" id="2.7.6.1"/>
    </reaction>
</comment>
<comment type="pathway">
    <text evidence="1 12">Metabolic intermediate biosynthesis; 5-phospho-alpha-D-ribose 1-diphosphate biosynthesis; 5-phospho-alpha-D-ribose 1-diphosphate from D-ribose 5-phosphate (route I): step 1/1.</text>
</comment>
<evidence type="ECO:0000256" key="8">
    <source>
        <dbReference type="ARBA" id="ARBA00022842"/>
    </source>
</evidence>
<keyword evidence="3 12" id="KW-0479">Metal-binding</keyword>
<keyword evidence="2 12" id="KW-0808">Transferase</keyword>
<dbReference type="GO" id="GO:0016301">
    <property type="term" value="F:kinase activity"/>
    <property type="evidence" value="ECO:0007669"/>
    <property type="project" value="UniProtKB-KW"/>
</dbReference>
<dbReference type="InterPro" id="IPR029099">
    <property type="entry name" value="Pribosyltran_N"/>
</dbReference>
<dbReference type="NCBIfam" id="NF002320">
    <property type="entry name" value="PRK01259.1"/>
    <property type="match status" value="1"/>
</dbReference>
<evidence type="ECO:0000256" key="2">
    <source>
        <dbReference type="ARBA" id="ARBA00022679"/>
    </source>
</evidence>
<name>A0A7V0T5L4_UNCW3</name>
<dbReference type="EC" id="2.7.6.1" evidence="12"/>
<comment type="function">
    <text evidence="10 12">Involved in the biosynthesis of the central metabolite phospho-alpha-D-ribosyl-1-pyrophosphate (PRPP) via the transfer of pyrophosphoryl group from ATP to 1-hydroxyl of ribose-5-phosphate (Rib-5-P).</text>
</comment>
<dbReference type="Proteomes" id="UP000885672">
    <property type="component" value="Unassembled WGS sequence"/>
</dbReference>
<dbReference type="SUPFAM" id="SSF53271">
    <property type="entry name" value="PRTase-like"/>
    <property type="match status" value="1"/>
</dbReference>
<comment type="cofactor">
    <cofactor evidence="12">
        <name>Mg(2+)</name>
        <dbReference type="ChEBI" id="CHEBI:18420"/>
    </cofactor>
    <text evidence="12">Binds 2 Mg(2+) ions per subunit.</text>
</comment>
<dbReference type="FunFam" id="3.40.50.2020:FF:000002">
    <property type="entry name" value="Ribose-phosphate pyrophosphokinase"/>
    <property type="match status" value="1"/>
</dbReference>
<dbReference type="InterPro" id="IPR029057">
    <property type="entry name" value="PRTase-like"/>
</dbReference>
<feature type="binding site" evidence="12">
    <location>
        <position position="196"/>
    </location>
    <ligand>
        <name>D-ribose 5-phosphate</name>
        <dbReference type="ChEBI" id="CHEBI:78346"/>
    </ligand>
</feature>
<dbReference type="HAMAP" id="MF_00583_B">
    <property type="entry name" value="RibP_PPkinase_B"/>
    <property type="match status" value="1"/>
</dbReference>
<feature type="binding site" evidence="12">
    <location>
        <position position="220"/>
    </location>
    <ligand>
        <name>D-ribose 5-phosphate</name>
        <dbReference type="ChEBI" id="CHEBI:78346"/>
    </ligand>
</feature>
<evidence type="ECO:0000256" key="5">
    <source>
        <dbReference type="ARBA" id="ARBA00022741"/>
    </source>
</evidence>
<evidence type="ECO:0000256" key="9">
    <source>
        <dbReference type="ARBA" id="ARBA00049535"/>
    </source>
</evidence>
<keyword evidence="6 12" id="KW-0418">Kinase</keyword>
<proteinExistence type="inferred from homology"/>
<dbReference type="Pfam" id="PF14572">
    <property type="entry name" value="Pribosyl_synth"/>
    <property type="match status" value="1"/>
</dbReference>
<comment type="subunit">
    <text evidence="12">Homohexamer.</text>
</comment>
<feature type="binding site" evidence="12">
    <location>
        <position position="130"/>
    </location>
    <ligand>
        <name>Mg(2+)</name>
        <dbReference type="ChEBI" id="CHEBI:18420"/>
    </ligand>
</feature>
<dbReference type="Pfam" id="PF13793">
    <property type="entry name" value="Pribosyltran_N"/>
    <property type="match status" value="1"/>
</dbReference>
<evidence type="ECO:0000256" key="3">
    <source>
        <dbReference type="ARBA" id="ARBA00022723"/>
    </source>
</evidence>
<sequence>MESKLKVFSGRANEPLARAICDRLEIEPGRCTIRNFADGEIRVKIDENVRAHDVFVVQPTLPPADNLLELLLMIDALKRASAERITAVIPYYGYARQDRKDEPRVPLSSKLVANLIERAGANRVLTMELHAEQIQGFFDIPVDHLYSTPVFIEHFPAEPTRNLVVVAPDTGRAHRARGFASRLGGAVPIAVIDKRRPEPNRTQVVSVIGKVKGLDALIYDDMIDTGGTLVSAARALMDMGALSVRALATHAVLSDPACTRLAESPLSEVIVTDTLNLPESKRIDKIRTLTISPLLAETISRIHCGQSVSSLFL</sequence>
<feature type="domain" description="Ribose-phosphate pyrophosphokinase N-terminal" evidence="13">
    <location>
        <begin position="5"/>
        <end position="120"/>
    </location>
</feature>
<dbReference type="FunFam" id="3.40.50.2020:FF:000001">
    <property type="entry name" value="Ribose-phosphate pyrophosphokinase"/>
    <property type="match status" value="1"/>
</dbReference>
<dbReference type="AlphaFoldDB" id="A0A7V0T5L4"/>
<dbReference type="CDD" id="cd06223">
    <property type="entry name" value="PRTases_typeI"/>
    <property type="match status" value="1"/>
</dbReference>
<gene>
    <name evidence="12" type="primary">prs</name>
    <name evidence="14" type="ORF">ENN51_03215</name>
</gene>
<accession>A0A7V0T5L4</accession>
<dbReference type="UniPathway" id="UPA00087">
    <property type="reaction ID" value="UER00172"/>
</dbReference>
<dbReference type="PANTHER" id="PTHR10210:SF41">
    <property type="entry name" value="RIBOSE-PHOSPHATE PYROPHOSPHOKINASE 1, CHLOROPLASTIC"/>
    <property type="match status" value="1"/>
</dbReference>
<evidence type="ECO:0000313" key="14">
    <source>
        <dbReference type="EMBL" id="HDQ99280.1"/>
    </source>
</evidence>
<feature type="binding site" evidence="12">
    <location>
        <position position="169"/>
    </location>
    <ligand>
        <name>Mg(2+)</name>
        <dbReference type="ChEBI" id="CHEBI:18420"/>
    </ligand>
</feature>
<reference evidence="14" key="1">
    <citation type="journal article" date="2020" name="mSystems">
        <title>Genome- and Community-Level Interaction Insights into Carbon Utilization and Element Cycling Functions of Hydrothermarchaeota in Hydrothermal Sediment.</title>
        <authorList>
            <person name="Zhou Z."/>
            <person name="Liu Y."/>
            <person name="Xu W."/>
            <person name="Pan J."/>
            <person name="Luo Z.H."/>
            <person name="Li M."/>
        </authorList>
    </citation>
    <scope>NUCLEOTIDE SEQUENCE [LARGE SCALE GENOMIC DNA]</scope>
    <source>
        <strain evidence="14">SpSt-1182</strain>
    </source>
</reference>
<comment type="subcellular location">
    <subcellularLocation>
        <location evidence="12">Cytoplasm</location>
    </subcellularLocation>
</comment>
<dbReference type="InterPro" id="IPR000836">
    <property type="entry name" value="PRTase_dom"/>
</dbReference>
<feature type="binding site" evidence="12">
    <location>
        <begin position="224"/>
        <end position="228"/>
    </location>
    <ligand>
        <name>D-ribose 5-phosphate</name>
        <dbReference type="ChEBI" id="CHEBI:78346"/>
    </ligand>
</feature>
<dbReference type="GO" id="GO:0005737">
    <property type="term" value="C:cytoplasm"/>
    <property type="evidence" value="ECO:0007669"/>
    <property type="project" value="UniProtKB-SubCell"/>
</dbReference>
<evidence type="ECO:0000256" key="1">
    <source>
        <dbReference type="ARBA" id="ARBA00004996"/>
    </source>
</evidence>
<evidence type="ECO:0000256" key="7">
    <source>
        <dbReference type="ARBA" id="ARBA00022840"/>
    </source>
</evidence>
<keyword evidence="12" id="KW-0963">Cytoplasm</keyword>
<evidence type="ECO:0000256" key="12">
    <source>
        <dbReference type="HAMAP-Rule" id="MF_00583"/>
    </source>
</evidence>
<dbReference type="GO" id="GO:0006015">
    <property type="term" value="P:5-phosphoribose 1-diphosphate biosynthetic process"/>
    <property type="evidence" value="ECO:0007669"/>
    <property type="project" value="UniProtKB-UniRule"/>
</dbReference>
<dbReference type="SMART" id="SM01400">
    <property type="entry name" value="Pribosyltran_N"/>
    <property type="match status" value="1"/>
</dbReference>
<evidence type="ECO:0000256" key="6">
    <source>
        <dbReference type="ARBA" id="ARBA00022777"/>
    </source>
</evidence>
<keyword evidence="8 12" id="KW-0460">Magnesium</keyword>
<evidence type="ECO:0000259" key="13">
    <source>
        <dbReference type="Pfam" id="PF13793"/>
    </source>
</evidence>
<comment type="caution">
    <text evidence="14">The sequence shown here is derived from an EMBL/GenBank/DDBJ whole genome shotgun (WGS) entry which is preliminary data.</text>
</comment>
<dbReference type="GO" id="GO:0004749">
    <property type="term" value="F:ribose phosphate diphosphokinase activity"/>
    <property type="evidence" value="ECO:0007669"/>
    <property type="project" value="UniProtKB-UniRule"/>
</dbReference>
<feature type="active site" evidence="12">
    <location>
        <position position="194"/>
    </location>
</feature>
<dbReference type="GO" id="GO:0006164">
    <property type="term" value="P:purine nucleotide biosynthetic process"/>
    <property type="evidence" value="ECO:0007669"/>
    <property type="project" value="TreeGrafter"/>
</dbReference>
<dbReference type="EMBL" id="DSBX01000127">
    <property type="protein sequence ID" value="HDQ99280.1"/>
    <property type="molecule type" value="Genomic_DNA"/>
</dbReference>
<dbReference type="PANTHER" id="PTHR10210">
    <property type="entry name" value="RIBOSE-PHOSPHATE DIPHOSPHOKINASE FAMILY MEMBER"/>
    <property type="match status" value="1"/>
</dbReference>
<keyword evidence="4 12" id="KW-0545">Nucleotide biosynthesis</keyword>
<organism evidence="14">
    <name type="scientific">candidate division WOR-3 bacterium</name>
    <dbReference type="NCBI Taxonomy" id="2052148"/>
    <lineage>
        <taxon>Bacteria</taxon>
        <taxon>Bacteria division WOR-3</taxon>
    </lineage>
</organism>
<dbReference type="NCBIfam" id="TIGR01251">
    <property type="entry name" value="ribP_PPkin"/>
    <property type="match status" value="1"/>
</dbReference>
<dbReference type="Gene3D" id="3.40.50.2020">
    <property type="match status" value="2"/>
</dbReference>
<evidence type="ECO:0000256" key="4">
    <source>
        <dbReference type="ARBA" id="ARBA00022727"/>
    </source>
</evidence>
<evidence type="ECO:0000256" key="10">
    <source>
        <dbReference type="ARBA" id="ARBA00054914"/>
    </source>
</evidence>
<keyword evidence="7 12" id="KW-0067">ATP-binding</keyword>
<feature type="binding site" evidence="12">
    <location>
        <begin position="96"/>
        <end position="97"/>
    </location>
    <ligand>
        <name>ATP</name>
        <dbReference type="ChEBI" id="CHEBI:30616"/>
    </ligand>
</feature>
<comment type="similarity">
    <text evidence="11 12">Belongs to the ribose-phosphate pyrophosphokinase family. Class I subfamily.</text>
</comment>
<dbReference type="GO" id="GO:0002189">
    <property type="term" value="C:ribose phosphate diphosphokinase complex"/>
    <property type="evidence" value="ECO:0007669"/>
    <property type="project" value="TreeGrafter"/>
</dbReference>
<dbReference type="InterPro" id="IPR037515">
    <property type="entry name" value="Rib-P_diPkinase_bac"/>
</dbReference>
<keyword evidence="5 12" id="KW-0547">Nucleotide-binding</keyword>
<dbReference type="GO" id="GO:0000287">
    <property type="term" value="F:magnesium ion binding"/>
    <property type="evidence" value="ECO:0007669"/>
    <property type="project" value="UniProtKB-UniRule"/>
</dbReference>